<accession>A0A9W8MFU1</accession>
<keyword evidence="2" id="KW-0378">Hydrolase</keyword>
<feature type="region of interest" description="Disordered" evidence="3">
    <location>
        <begin position="1"/>
        <end position="23"/>
    </location>
</feature>
<dbReference type="Proteomes" id="UP001140091">
    <property type="component" value="Unassembled WGS sequence"/>
</dbReference>
<reference evidence="5" key="1">
    <citation type="submission" date="2022-06" db="EMBL/GenBank/DDBJ databases">
        <title>Genome Sequence of Candolleomyces eurysporus.</title>
        <authorList>
            <person name="Buettner E."/>
        </authorList>
    </citation>
    <scope>NUCLEOTIDE SEQUENCE</scope>
    <source>
        <strain evidence="5">VTCC 930004</strain>
    </source>
</reference>
<gene>
    <name evidence="5" type="ORF">H1R20_g6699</name>
</gene>
<name>A0A9W8MFU1_9AGAR</name>
<dbReference type="GO" id="GO:0047617">
    <property type="term" value="F:fatty acyl-CoA hydrolase activity"/>
    <property type="evidence" value="ECO:0007669"/>
    <property type="project" value="InterPro"/>
</dbReference>
<dbReference type="AlphaFoldDB" id="A0A9W8MFU1"/>
<dbReference type="Pfam" id="PF03061">
    <property type="entry name" value="4HBT"/>
    <property type="match status" value="1"/>
</dbReference>
<evidence type="ECO:0000313" key="5">
    <source>
        <dbReference type="EMBL" id="KAJ2930395.1"/>
    </source>
</evidence>
<dbReference type="InterPro" id="IPR003736">
    <property type="entry name" value="PAAI_dom"/>
</dbReference>
<organism evidence="5 6">
    <name type="scientific">Candolleomyces eurysporus</name>
    <dbReference type="NCBI Taxonomy" id="2828524"/>
    <lineage>
        <taxon>Eukaryota</taxon>
        <taxon>Fungi</taxon>
        <taxon>Dikarya</taxon>
        <taxon>Basidiomycota</taxon>
        <taxon>Agaricomycotina</taxon>
        <taxon>Agaricomycetes</taxon>
        <taxon>Agaricomycetidae</taxon>
        <taxon>Agaricales</taxon>
        <taxon>Agaricineae</taxon>
        <taxon>Psathyrellaceae</taxon>
        <taxon>Candolleomyces</taxon>
    </lineage>
</organism>
<evidence type="ECO:0000256" key="1">
    <source>
        <dbReference type="ARBA" id="ARBA00008324"/>
    </source>
</evidence>
<comment type="caution">
    <text evidence="5">The sequence shown here is derived from an EMBL/GenBank/DDBJ whole genome shotgun (WGS) entry which is preliminary data.</text>
</comment>
<comment type="similarity">
    <text evidence="1">Belongs to the thioesterase PaaI family.</text>
</comment>
<evidence type="ECO:0000256" key="3">
    <source>
        <dbReference type="SAM" id="MobiDB-lite"/>
    </source>
</evidence>
<dbReference type="InterPro" id="IPR006683">
    <property type="entry name" value="Thioestr_dom"/>
</dbReference>
<protein>
    <recommendedName>
        <fullName evidence="4">Thioesterase domain-containing protein</fullName>
    </recommendedName>
</protein>
<evidence type="ECO:0000313" key="6">
    <source>
        <dbReference type="Proteomes" id="UP001140091"/>
    </source>
</evidence>
<proteinExistence type="inferred from homology"/>
<dbReference type="EMBL" id="JANBPK010000844">
    <property type="protein sequence ID" value="KAJ2930395.1"/>
    <property type="molecule type" value="Genomic_DNA"/>
</dbReference>
<dbReference type="PANTHER" id="PTHR21660">
    <property type="entry name" value="THIOESTERASE SUPERFAMILY MEMBER-RELATED"/>
    <property type="match status" value="1"/>
</dbReference>
<dbReference type="InterPro" id="IPR039298">
    <property type="entry name" value="ACOT13"/>
</dbReference>
<feature type="compositionally biased region" description="Polar residues" evidence="3">
    <location>
        <begin position="1"/>
        <end position="18"/>
    </location>
</feature>
<dbReference type="InterPro" id="IPR029069">
    <property type="entry name" value="HotDog_dom_sf"/>
</dbReference>
<keyword evidence="6" id="KW-1185">Reference proteome</keyword>
<dbReference type="PANTHER" id="PTHR21660:SF1">
    <property type="entry name" value="ACYL-COENZYME A THIOESTERASE 13"/>
    <property type="match status" value="1"/>
</dbReference>
<sequence length="209" mass="22855">MPDGTSTTHPYPRSTDTSPDAVDSSFDVSKVTGNVPLAVKHRIGNSKAYFDSWIDPRFFKDSSYVFGRSIVHNFRVTEVSVYQKVNEESKLEGKVVIELEVTREMINGAGNIHGGCSAFLVDICSSLAVSALTLTTEGKEYLTVSQAINMIYHSPADLGDTIRLVNTSVTVGGRTHTCRTEIWNATHRRLVASGTHVKMKPSPAPKPNL</sequence>
<dbReference type="OrthoDB" id="2831072at2759"/>
<feature type="non-terminal residue" evidence="5">
    <location>
        <position position="1"/>
    </location>
</feature>
<dbReference type="NCBIfam" id="TIGR00369">
    <property type="entry name" value="unchar_dom_1"/>
    <property type="match status" value="1"/>
</dbReference>
<dbReference type="Gene3D" id="3.10.129.10">
    <property type="entry name" value="Hotdog Thioesterase"/>
    <property type="match status" value="1"/>
</dbReference>
<evidence type="ECO:0000256" key="2">
    <source>
        <dbReference type="ARBA" id="ARBA00022801"/>
    </source>
</evidence>
<dbReference type="SUPFAM" id="SSF54637">
    <property type="entry name" value="Thioesterase/thiol ester dehydrase-isomerase"/>
    <property type="match status" value="1"/>
</dbReference>
<feature type="domain" description="Thioesterase" evidence="4">
    <location>
        <begin position="110"/>
        <end position="188"/>
    </location>
</feature>
<evidence type="ECO:0000259" key="4">
    <source>
        <dbReference type="Pfam" id="PF03061"/>
    </source>
</evidence>
<dbReference type="CDD" id="cd03443">
    <property type="entry name" value="PaaI_thioesterase"/>
    <property type="match status" value="1"/>
</dbReference>